<dbReference type="Proteomes" id="UP001208570">
    <property type="component" value="Unassembled WGS sequence"/>
</dbReference>
<dbReference type="AlphaFoldDB" id="A0AAD9JHR6"/>
<feature type="domain" description="Netrin module non-TIMP type" evidence="2">
    <location>
        <begin position="51"/>
        <end position="157"/>
    </location>
</feature>
<sequence length="261" mass="29308">MVSCENSIRDIYNVSWVYINPGSVWIGVTLTRNSARCIASIQNVAAKTLRLTYVYRIEIAEHVVSGSDLKIVTARKKKKIKKGDISKRDLRNMVLYVGNGATCDCRQLTEAPPAGRNGGKKGKRTYLAMGSRSGERLMLQYLVANTKTNKDMRRAWKAMRKGDICENGLRKLHQNGPNKRGGKGGRRPPSGGANPAAPSDGQQHQQASRGNQDQRTGDDSLKRRKKCKNPKKCVSTTKPEQGKRRGRDRSERRKYRKQPRQ</sequence>
<proteinExistence type="predicted"/>
<feature type="compositionally biased region" description="Basic residues" evidence="1">
    <location>
        <begin position="222"/>
        <end position="231"/>
    </location>
</feature>
<feature type="compositionally biased region" description="Low complexity" evidence="1">
    <location>
        <begin position="187"/>
        <end position="199"/>
    </location>
</feature>
<accession>A0AAD9JHR6</accession>
<gene>
    <name evidence="3" type="ORF">LSH36_304g08007</name>
</gene>
<evidence type="ECO:0000313" key="4">
    <source>
        <dbReference type="Proteomes" id="UP001208570"/>
    </source>
</evidence>
<reference evidence="3" key="1">
    <citation type="journal article" date="2023" name="Mol. Biol. Evol.">
        <title>Third-Generation Sequencing Reveals the Adaptive Role of the Epigenome in Three Deep-Sea Polychaetes.</title>
        <authorList>
            <person name="Perez M."/>
            <person name="Aroh O."/>
            <person name="Sun Y."/>
            <person name="Lan Y."/>
            <person name="Juniper S.K."/>
            <person name="Young C.R."/>
            <person name="Angers B."/>
            <person name="Qian P.Y."/>
        </authorList>
    </citation>
    <scope>NUCLEOTIDE SEQUENCE</scope>
    <source>
        <strain evidence="3">P08H-3</strain>
    </source>
</reference>
<feature type="compositionally biased region" description="Basic and acidic residues" evidence="1">
    <location>
        <begin position="240"/>
        <end position="251"/>
    </location>
</feature>
<dbReference type="InterPro" id="IPR018933">
    <property type="entry name" value="Netrin_module_non-TIMP"/>
</dbReference>
<dbReference type="Pfam" id="PF01759">
    <property type="entry name" value="NTR"/>
    <property type="match status" value="1"/>
</dbReference>
<dbReference type="EMBL" id="JAODUP010000304">
    <property type="protein sequence ID" value="KAK2153224.1"/>
    <property type="molecule type" value="Genomic_DNA"/>
</dbReference>
<organism evidence="3 4">
    <name type="scientific">Paralvinella palmiformis</name>
    <dbReference type="NCBI Taxonomy" id="53620"/>
    <lineage>
        <taxon>Eukaryota</taxon>
        <taxon>Metazoa</taxon>
        <taxon>Spiralia</taxon>
        <taxon>Lophotrochozoa</taxon>
        <taxon>Annelida</taxon>
        <taxon>Polychaeta</taxon>
        <taxon>Sedentaria</taxon>
        <taxon>Canalipalpata</taxon>
        <taxon>Terebellida</taxon>
        <taxon>Terebelliformia</taxon>
        <taxon>Alvinellidae</taxon>
        <taxon>Paralvinella</taxon>
    </lineage>
</organism>
<feature type="compositionally biased region" description="Polar residues" evidence="1">
    <location>
        <begin position="200"/>
        <end position="214"/>
    </location>
</feature>
<feature type="region of interest" description="Disordered" evidence="1">
    <location>
        <begin position="167"/>
        <end position="261"/>
    </location>
</feature>
<evidence type="ECO:0000313" key="3">
    <source>
        <dbReference type="EMBL" id="KAK2153224.1"/>
    </source>
</evidence>
<evidence type="ECO:0000256" key="1">
    <source>
        <dbReference type="SAM" id="MobiDB-lite"/>
    </source>
</evidence>
<keyword evidence="4" id="KW-1185">Reference proteome</keyword>
<comment type="caution">
    <text evidence="3">The sequence shown here is derived from an EMBL/GenBank/DDBJ whole genome shotgun (WGS) entry which is preliminary data.</text>
</comment>
<evidence type="ECO:0000259" key="2">
    <source>
        <dbReference type="Pfam" id="PF01759"/>
    </source>
</evidence>
<name>A0AAD9JHR6_9ANNE</name>
<protein>
    <recommendedName>
        <fullName evidence="2">Netrin module non-TIMP type domain-containing protein</fullName>
    </recommendedName>
</protein>
<feature type="compositionally biased region" description="Basic residues" evidence="1">
    <location>
        <begin position="252"/>
        <end position="261"/>
    </location>
</feature>